<dbReference type="InterPro" id="IPR036271">
    <property type="entry name" value="Tet_transcr_reg_TetR-rel_C_sf"/>
</dbReference>
<keyword evidence="7" id="KW-1185">Reference proteome</keyword>
<dbReference type="PROSITE" id="PS50977">
    <property type="entry name" value="HTH_TETR_2"/>
    <property type="match status" value="1"/>
</dbReference>
<protein>
    <submittedName>
        <fullName evidence="6">TetR family transcriptional regulator</fullName>
    </submittedName>
</protein>
<comment type="caution">
    <text evidence="6">The sequence shown here is derived from an EMBL/GenBank/DDBJ whole genome shotgun (WGS) entry which is preliminary data.</text>
</comment>
<proteinExistence type="predicted"/>
<dbReference type="PANTHER" id="PTHR30055">
    <property type="entry name" value="HTH-TYPE TRANSCRIPTIONAL REGULATOR RUTR"/>
    <property type="match status" value="1"/>
</dbReference>
<dbReference type="Proteomes" id="UP000248544">
    <property type="component" value="Unassembled WGS sequence"/>
</dbReference>
<feature type="domain" description="HTH tetR-type" evidence="5">
    <location>
        <begin position="20"/>
        <end position="81"/>
    </location>
</feature>
<evidence type="ECO:0000259" key="5">
    <source>
        <dbReference type="PROSITE" id="PS50977"/>
    </source>
</evidence>
<organism evidence="6 7">
    <name type="scientific">Spongiactinospora gelatinilytica</name>
    <dbReference type="NCBI Taxonomy" id="2666298"/>
    <lineage>
        <taxon>Bacteria</taxon>
        <taxon>Bacillati</taxon>
        <taxon>Actinomycetota</taxon>
        <taxon>Actinomycetes</taxon>
        <taxon>Streptosporangiales</taxon>
        <taxon>Streptosporangiaceae</taxon>
        <taxon>Spongiactinospora</taxon>
    </lineage>
</organism>
<dbReference type="PANTHER" id="PTHR30055:SF148">
    <property type="entry name" value="TETR-FAMILY TRANSCRIPTIONAL REGULATOR"/>
    <property type="match status" value="1"/>
</dbReference>
<keyword evidence="3" id="KW-0804">Transcription</keyword>
<evidence type="ECO:0000313" key="6">
    <source>
        <dbReference type="EMBL" id="PZG32025.1"/>
    </source>
</evidence>
<dbReference type="Gene3D" id="1.10.357.10">
    <property type="entry name" value="Tetracycline Repressor, domain 2"/>
    <property type="match status" value="1"/>
</dbReference>
<dbReference type="GO" id="GO:0000976">
    <property type="term" value="F:transcription cis-regulatory region binding"/>
    <property type="evidence" value="ECO:0007669"/>
    <property type="project" value="TreeGrafter"/>
</dbReference>
<dbReference type="RefSeq" id="WP_111170708.1">
    <property type="nucleotide sequence ID" value="NZ_POUA01000316.1"/>
</dbReference>
<evidence type="ECO:0000256" key="1">
    <source>
        <dbReference type="ARBA" id="ARBA00023015"/>
    </source>
</evidence>
<dbReference type="GO" id="GO:0003700">
    <property type="term" value="F:DNA-binding transcription factor activity"/>
    <property type="evidence" value="ECO:0007669"/>
    <property type="project" value="TreeGrafter"/>
</dbReference>
<dbReference type="InterPro" id="IPR009057">
    <property type="entry name" value="Homeodomain-like_sf"/>
</dbReference>
<feature type="DNA-binding region" description="H-T-H motif" evidence="4">
    <location>
        <begin position="44"/>
        <end position="63"/>
    </location>
</feature>
<keyword evidence="1" id="KW-0805">Transcription regulation</keyword>
<dbReference type="InterPro" id="IPR001647">
    <property type="entry name" value="HTH_TetR"/>
</dbReference>
<evidence type="ECO:0000256" key="2">
    <source>
        <dbReference type="ARBA" id="ARBA00023125"/>
    </source>
</evidence>
<evidence type="ECO:0000256" key="3">
    <source>
        <dbReference type="ARBA" id="ARBA00023163"/>
    </source>
</evidence>
<dbReference type="SUPFAM" id="SSF48498">
    <property type="entry name" value="Tetracyclin repressor-like, C-terminal domain"/>
    <property type="match status" value="1"/>
</dbReference>
<reference evidence="6 7" key="1">
    <citation type="submission" date="2018-01" db="EMBL/GenBank/DDBJ databases">
        <title>Draft genome sequence of Sphaerisporangium sp. 7K107.</title>
        <authorList>
            <person name="Sahin N."/>
            <person name="Saygin H."/>
            <person name="Ay H."/>
        </authorList>
    </citation>
    <scope>NUCLEOTIDE SEQUENCE [LARGE SCALE GENOMIC DNA]</scope>
    <source>
        <strain evidence="6 7">7K107</strain>
    </source>
</reference>
<evidence type="ECO:0000313" key="7">
    <source>
        <dbReference type="Proteomes" id="UP000248544"/>
    </source>
</evidence>
<gene>
    <name evidence="6" type="ORF">C1I98_29695</name>
</gene>
<accession>A0A2W2FU32</accession>
<evidence type="ECO:0000256" key="4">
    <source>
        <dbReference type="PROSITE-ProRule" id="PRU00335"/>
    </source>
</evidence>
<dbReference type="SUPFAM" id="SSF46689">
    <property type="entry name" value="Homeodomain-like"/>
    <property type="match status" value="1"/>
</dbReference>
<dbReference type="EMBL" id="POUA01000316">
    <property type="protein sequence ID" value="PZG32025.1"/>
    <property type="molecule type" value="Genomic_DNA"/>
</dbReference>
<dbReference type="Gene3D" id="1.10.10.60">
    <property type="entry name" value="Homeodomain-like"/>
    <property type="match status" value="1"/>
</dbReference>
<sequence length="203" mass="21909">MTTYGTAEGAVRAAGRPRSAKAEKAIIDAVLDLMGDGITISELTIEAIAARAGVGKTTIYRRWSNKEDLVVDAMATLKAPLPPLPGTSVRDDLHVYLGAIQREVEDPRARCVMAIAMGESERHPRLVQRVREVTVAPRRKALRAVLARGVANGELRHDLNIEIALAAVVGAMMWYMKWPDGHEVPADLAALVADELLAGMRAA</sequence>
<keyword evidence="2 4" id="KW-0238">DNA-binding</keyword>
<dbReference type="InterPro" id="IPR050109">
    <property type="entry name" value="HTH-type_TetR-like_transc_reg"/>
</dbReference>
<dbReference type="AlphaFoldDB" id="A0A2W2FU32"/>
<name>A0A2W2FU32_9ACTN</name>
<dbReference type="InterPro" id="IPR011075">
    <property type="entry name" value="TetR_C"/>
</dbReference>
<dbReference type="Pfam" id="PF16859">
    <property type="entry name" value="TetR_C_11"/>
    <property type="match status" value="1"/>
</dbReference>
<dbReference type="Pfam" id="PF00440">
    <property type="entry name" value="TetR_N"/>
    <property type="match status" value="1"/>
</dbReference>